<dbReference type="GO" id="GO:0000160">
    <property type="term" value="P:phosphorelay signal transduction system"/>
    <property type="evidence" value="ECO:0007669"/>
    <property type="project" value="InterPro"/>
</dbReference>
<dbReference type="Gene3D" id="1.20.120.160">
    <property type="entry name" value="HPT domain"/>
    <property type="match status" value="1"/>
</dbReference>
<dbReference type="Proteomes" id="UP000319817">
    <property type="component" value="Chromosome"/>
</dbReference>
<dbReference type="InterPro" id="IPR036641">
    <property type="entry name" value="HPT_dom_sf"/>
</dbReference>
<dbReference type="PROSITE" id="PS50894">
    <property type="entry name" value="HPT"/>
    <property type="match status" value="1"/>
</dbReference>
<evidence type="ECO:0000256" key="1">
    <source>
        <dbReference type="PROSITE-ProRule" id="PRU00110"/>
    </source>
</evidence>
<dbReference type="InterPro" id="IPR008207">
    <property type="entry name" value="Sig_transdc_His_kin_Hpt_dom"/>
</dbReference>
<dbReference type="AlphaFoldDB" id="A0A517NXV1"/>
<name>A0A517NXV1_9BACT</name>
<feature type="modified residue" description="Phosphohistidine" evidence="1">
    <location>
        <position position="58"/>
    </location>
</feature>
<keyword evidence="1" id="KW-0597">Phosphoprotein</keyword>
<feature type="domain" description="HPt" evidence="2">
    <location>
        <begin position="19"/>
        <end position="113"/>
    </location>
</feature>
<dbReference type="EMBL" id="CP036526">
    <property type="protein sequence ID" value="QDT11952.1"/>
    <property type="molecule type" value="Genomic_DNA"/>
</dbReference>
<dbReference type="GO" id="GO:0004672">
    <property type="term" value="F:protein kinase activity"/>
    <property type="evidence" value="ECO:0007669"/>
    <property type="project" value="UniProtKB-ARBA"/>
</dbReference>
<evidence type="ECO:0000259" key="2">
    <source>
        <dbReference type="PROSITE" id="PS50894"/>
    </source>
</evidence>
<dbReference type="SUPFAM" id="SSF47226">
    <property type="entry name" value="Histidine-containing phosphotransfer domain, HPT domain"/>
    <property type="match status" value="1"/>
</dbReference>
<sequence>MNDQQRTRFGEALQRLGGDEETMEMMATIVTEDAPKVLERWSDELQAKDLDAYARTGHALKGLLSTFETNEPVSRIQPLIDDARKNDVAAVRTSHASVVPEIDELLSEISAIL</sequence>
<reference evidence="3 4" key="1">
    <citation type="submission" date="2019-02" db="EMBL/GenBank/DDBJ databases">
        <title>Deep-cultivation of Planctomycetes and their phenomic and genomic characterization uncovers novel biology.</title>
        <authorList>
            <person name="Wiegand S."/>
            <person name="Jogler M."/>
            <person name="Boedeker C."/>
            <person name="Pinto D."/>
            <person name="Vollmers J."/>
            <person name="Rivas-Marin E."/>
            <person name="Kohn T."/>
            <person name="Peeters S.H."/>
            <person name="Heuer A."/>
            <person name="Rast P."/>
            <person name="Oberbeckmann S."/>
            <person name="Bunk B."/>
            <person name="Jeske O."/>
            <person name="Meyerdierks A."/>
            <person name="Storesund J.E."/>
            <person name="Kallscheuer N."/>
            <person name="Luecker S."/>
            <person name="Lage O.M."/>
            <person name="Pohl T."/>
            <person name="Merkel B.J."/>
            <person name="Hornburger P."/>
            <person name="Mueller R.-W."/>
            <person name="Bruemmer F."/>
            <person name="Labrenz M."/>
            <person name="Spormann A.M."/>
            <person name="Op den Camp H."/>
            <person name="Overmann J."/>
            <person name="Amann R."/>
            <person name="Jetten M.S.M."/>
            <person name="Mascher T."/>
            <person name="Medema M.H."/>
            <person name="Devos D.P."/>
            <person name="Kaster A.-K."/>
            <person name="Ovreas L."/>
            <person name="Rohde M."/>
            <person name="Galperin M.Y."/>
            <person name="Jogler C."/>
        </authorList>
    </citation>
    <scope>NUCLEOTIDE SEQUENCE [LARGE SCALE GENOMIC DNA]</scope>
    <source>
        <strain evidence="3 4">K23_9</strain>
    </source>
</reference>
<accession>A0A517NXV1</accession>
<gene>
    <name evidence="3" type="ORF">K239x_39540</name>
</gene>
<evidence type="ECO:0000313" key="4">
    <source>
        <dbReference type="Proteomes" id="UP000319817"/>
    </source>
</evidence>
<dbReference type="OrthoDB" id="280534at2"/>
<keyword evidence="4" id="KW-1185">Reference proteome</keyword>
<proteinExistence type="predicted"/>
<organism evidence="3 4">
    <name type="scientific">Stieleria marina</name>
    <dbReference type="NCBI Taxonomy" id="1930275"/>
    <lineage>
        <taxon>Bacteria</taxon>
        <taxon>Pseudomonadati</taxon>
        <taxon>Planctomycetota</taxon>
        <taxon>Planctomycetia</taxon>
        <taxon>Pirellulales</taxon>
        <taxon>Pirellulaceae</taxon>
        <taxon>Stieleria</taxon>
    </lineage>
</organism>
<protein>
    <recommendedName>
        <fullName evidence="2">HPt domain-containing protein</fullName>
    </recommendedName>
</protein>
<dbReference type="RefSeq" id="WP_145419704.1">
    <property type="nucleotide sequence ID" value="NZ_CP036526.1"/>
</dbReference>
<evidence type="ECO:0000313" key="3">
    <source>
        <dbReference type="EMBL" id="QDT11952.1"/>
    </source>
</evidence>